<keyword evidence="2" id="KW-1185">Reference proteome</keyword>
<proteinExistence type="predicted"/>
<dbReference type="Proteomes" id="UP001054837">
    <property type="component" value="Unassembled WGS sequence"/>
</dbReference>
<comment type="caution">
    <text evidence="1">The sequence shown here is derived from an EMBL/GenBank/DDBJ whole genome shotgun (WGS) entry which is preliminary data.</text>
</comment>
<evidence type="ECO:0000313" key="2">
    <source>
        <dbReference type="Proteomes" id="UP001054837"/>
    </source>
</evidence>
<protein>
    <submittedName>
        <fullName evidence="1">Uncharacterized protein</fullName>
    </submittedName>
</protein>
<dbReference type="AlphaFoldDB" id="A0AAV4TE04"/>
<reference evidence="1 2" key="1">
    <citation type="submission" date="2021-06" db="EMBL/GenBank/DDBJ databases">
        <title>Caerostris darwini draft genome.</title>
        <authorList>
            <person name="Kono N."/>
            <person name="Arakawa K."/>
        </authorList>
    </citation>
    <scope>NUCLEOTIDE SEQUENCE [LARGE SCALE GENOMIC DNA]</scope>
</reference>
<gene>
    <name evidence="1" type="ORF">CDAR_219651</name>
</gene>
<evidence type="ECO:0000313" key="1">
    <source>
        <dbReference type="EMBL" id="GIY44788.1"/>
    </source>
</evidence>
<sequence>MRSQYREPEVFFLEQLMYLFQGVFQKPGSSPASEHKKLPSKHWSGRSRMLTRRISMLIAGEKQRTASVWTNEQRLQQHKSAIDDFVSAYHIRTELSFVLLQSLLISQHLQ</sequence>
<dbReference type="EMBL" id="BPLQ01009569">
    <property type="protein sequence ID" value="GIY44788.1"/>
    <property type="molecule type" value="Genomic_DNA"/>
</dbReference>
<organism evidence="1 2">
    <name type="scientific">Caerostris darwini</name>
    <dbReference type="NCBI Taxonomy" id="1538125"/>
    <lineage>
        <taxon>Eukaryota</taxon>
        <taxon>Metazoa</taxon>
        <taxon>Ecdysozoa</taxon>
        <taxon>Arthropoda</taxon>
        <taxon>Chelicerata</taxon>
        <taxon>Arachnida</taxon>
        <taxon>Araneae</taxon>
        <taxon>Araneomorphae</taxon>
        <taxon>Entelegynae</taxon>
        <taxon>Araneoidea</taxon>
        <taxon>Araneidae</taxon>
        <taxon>Caerostris</taxon>
    </lineage>
</organism>
<accession>A0AAV4TE04</accession>
<name>A0AAV4TE04_9ARAC</name>